<dbReference type="CDD" id="cd07011">
    <property type="entry name" value="cupin_PMI_type_I_N"/>
    <property type="match status" value="1"/>
</dbReference>
<organism evidence="10 11">
    <name type="scientific">Candidatus Aphodenecus pullistercoris</name>
    <dbReference type="NCBI Taxonomy" id="2840669"/>
    <lineage>
        <taxon>Bacteria</taxon>
        <taxon>Pseudomonadati</taxon>
        <taxon>Spirochaetota</taxon>
        <taxon>Spirochaetia</taxon>
        <taxon>Spirochaetales</taxon>
        <taxon>Candidatus Aphodenecus</taxon>
    </lineage>
</organism>
<evidence type="ECO:0000259" key="9">
    <source>
        <dbReference type="Pfam" id="PF20511"/>
    </source>
</evidence>
<dbReference type="Gene3D" id="1.10.441.10">
    <property type="entry name" value="Phosphomannose Isomerase, domain 2"/>
    <property type="match status" value="1"/>
</dbReference>
<dbReference type="PRINTS" id="PR00714">
    <property type="entry name" value="MAN6PISMRASE"/>
</dbReference>
<proteinExistence type="inferred from homology"/>
<dbReference type="EMBL" id="JADIMU010000016">
    <property type="protein sequence ID" value="MBO8442544.1"/>
    <property type="molecule type" value="Genomic_DNA"/>
</dbReference>
<dbReference type="PANTHER" id="PTHR10309:SF0">
    <property type="entry name" value="MANNOSE-6-PHOSPHATE ISOMERASE"/>
    <property type="match status" value="1"/>
</dbReference>
<reference evidence="10" key="2">
    <citation type="journal article" date="2021" name="PeerJ">
        <title>Extensive microbial diversity within the chicken gut microbiome revealed by metagenomics and culture.</title>
        <authorList>
            <person name="Gilroy R."/>
            <person name="Ravi A."/>
            <person name="Getino M."/>
            <person name="Pursley I."/>
            <person name="Horton D.L."/>
            <person name="Alikhan N.F."/>
            <person name="Baker D."/>
            <person name="Gharbi K."/>
            <person name="Hall N."/>
            <person name="Watson M."/>
            <person name="Adriaenssens E.M."/>
            <person name="Foster-Nyarko E."/>
            <person name="Jarju S."/>
            <person name="Secka A."/>
            <person name="Antonio M."/>
            <person name="Oren A."/>
            <person name="Chaudhuri R.R."/>
            <person name="La Ragione R."/>
            <person name="Hildebrand F."/>
            <person name="Pallen M.J."/>
        </authorList>
    </citation>
    <scope>NUCLEOTIDE SEQUENCE</scope>
    <source>
        <strain evidence="10">11167</strain>
    </source>
</reference>
<evidence type="ECO:0000256" key="3">
    <source>
        <dbReference type="ARBA" id="ARBA00011956"/>
    </source>
</evidence>
<dbReference type="GO" id="GO:0008270">
    <property type="term" value="F:zinc ion binding"/>
    <property type="evidence" value="ECO:0007669"/>
    <property type="project" value="InterPro"/>
</dbReference>
<dbReference type="Gene3D" id="2.60.120.10">
    <property type="entry name" value="Jelly Rolls"/>
    <property type="match status" value="2"/>
</dbReference>
<dbReference type="EC" id="5.3.1.8" evidence="3"/>
<evidence type="ECO:0000256" key="4">
    <source>
        <dbReference type="ARBA" id="ARBA00022723"/>
    </source>
</evidence>
<comment type="caution">
    <text evidence="10">The sequence shown here is derived from an EMBL/GenBank/DDBJ whole genome shotgun (WGS) entry which is preliminary data.</text>
</comment>
<dbReference type="PIRSF" id="PIRSF001480">
    <property type="entry name" value="Mannose-6-phosphate_isomerase"/>
    <property type="match status" value="1"/>
</dbReference>
<protein>
    <recommendedName>
        <fullName evidence="3">mannose-6-phosphate isomerase</fullName>
        <ecNumber evidence="3">5.3.1.8</ecNumber>
    </recommendedName>
</protein>
<dbReference type="GO" id="GO:0005829">
    <property type="term" value="C:cytosol"/>
    <property type="evidence" value="ECO:0007669"/>
    <property type="project" value="TreeGrafter"/>
</dbReference>
<dbReference type="SUPFAM" id="SSF51182">
    <property type="entry name" value="RmlC-like cupins"/>
    <property type="match status" value="1"/>
</dbReference>
<feature type="domain" description="Phosphomannose isomerase type I catalytic" evidence="9">
    <location>
        <begin position="5"/>
        <end position="148"/>
    </location>
</feature>
<comment type="cofactor">
    <cofactor evidence="8">
        <name>Zn(2+)</name>
        <dbReference type="ChEBI" id="CHEBI:29105"/>
    </cofactor>
    <text evidence="8">Binds 1 zinc ion per subunit.</text>
</comment>
<evidence type="ECO:0000256" key="6">
    <source>
        <dbReference type="ARBA" id="ARBA00023235"/>
    </source>
</evidence>
<dbReference type="InterPro" id="IPR014710">
    <property type="entry name" value="RmlC-like_jellyroll"/>
</dbReference>
<feature type="binding site" evidence="8">
    <location>
        <position position="258"/>
    </location>
    <ligand>
        <name>Zn(2+)</name>
        <dbReference type="ChEBI" id="CHEBI:29105"/>
    </ligand>
</feature>
<dbReference type="PANTHER" id="PTHR10309">
    <property type="entry name" value="MANNOSE-6-PHOSPHATE ISOMERASE"/>
    <property type="match status" value="1"/>
</dbReference>
<feature type="active site" evidence="7">
    <location>
        <position position="277"/>
    </location>
</feature>
<keyword evidence="4 8" id="KW-0479">Metal-binding</keyword>
<dbReference type="InterPro" id="IPR001250">
    <property type="entry name" value="Man6P_Isoase-1"/>
</dbReference>
<name>A0A9D9H954_9SPIR</name>
<comment type="similarity">
    <text evidence="2">Belongs to the mannose-6-phosphate isomerase type 1 family.</text>
</comment>
<accession>A0A9D9H954</accession>
<dbReference type="GO" id="GO:0004476">
    <property type="term" value="F:mannose-6-phosphate isomerase activity"/>
    <property type="evidence" value="ECO:0007669"/>
    <property type="project" value="UniProtKB-EC"/>
</dbReference>
<evidence type="ECO:0000313" key="10">
    <source>
        <dbReference type="EMBL" id="MBO8442544.1"/>
    </source>
</evidence>
<dbReference type="InterPro" id="IPR016305">
    <property type="entry name" value="Mannose-6-P_Isomerase"/>
</dbReference>
<evidence type="ECO:0000256" key="8">
    <source>
        <dbReference type="PIRSR" id="PIRSR001480-2"/>
    </source>
</evidence>
<gene>
    <name evidence="10" type="primary">manA</name>
    <name evidence="10" type="ORF">IAC42_02120</name>
</gene>
<sequence>MKTVKIRPTIKSYSWGSRDILPSLFHFKGDGRPCAEAWFGVHPEGESLLEDGQRLSQYIQEHPQELFGDNWKQWTVTFPLTLKVLAVNTPLSLHVHPDRVQAALGWADEEIRRRLGGTREELNYSDDRMKNELFYALTPSTLLCGFRDSQAVAYHLRRLCPQSYERHFASSRTVRGIVKTLFRLPADELEAVVDEYIRGLDEAGEEDRKGGVYYSEAGVSRLTMELFGPEAAVLAPYLMNLVHMRIGEALSIPCGILHSYIHGSGVELEDSSDNEIRIGMSNRHKDIMGALNLIDFDSSFNGKLNLEDDRFLRRIANSGGLKLAVLSSGSYDIREKSPSFALCTQGRARVGTAGDHIELGEGECCFIPSCDDEYHIRVRGTVFQALFEAE</sequence>
<dbReference type="NCBIfam" id="TIGR00218">
    <property type="entry name" value="manA"/>
    <property type="match status" value="1"/>
</dbReference>
<evidence type="ECO:0000256" key="5">
    <source>
        <dbReference type="ARBA" id="ARBA00022833"/>
    </source>
</evidence>
<keyword evidence="6 10" id="KW-0413">Isomerase</keyword>
<dbReference type="GO" id="GO:0005975">
    <property type="term" value="P:carbohydrate metabolic process"/>
    <property type="evidence" value="ECO:0007669"/>
    <property type="project" value="InterPro"/>
</dbReference>
<reference evidence="10" key="1">
    <citation type="submission" date="2020-10" db="EMBL/GenBank/DDBJ databases">
        <authorList>
            <person name="Gilroy R."/>
        </authorList>
    </citation>
    <scope>NUCLEOTIDE SEQUENCE</scope>
    <source>
        <strain evidence="10">11167</strain>
    </source>
</reference>
<evidence type="ECO:0000256" key="7">
    <source>
        <dbReference type="PIRSR" id="PIRSR001480-1"/>
    </source>
</evidence>
<dbReference type="Pfam" id="PF20511">
    <property type="entry name" value="PMI_typeI_cat"/>
    <property type="match status" value="1"/>
</dbReference>
<evidence type="ECO:0000256" key="2">
    <source>
        <dbReference type="ARBA" id="ARBA00010772"/>
    </source>
</evidence>
<dbReference type="AlphaFoldDB" id="A0A9D9H954"/>
<dbReference type="Proteomes" id="UP000823633">
    <property type="component" value="Unassembled WGS sequence"/>
</dbReference>
<evidence type="ECO:0000313" key="11">
    <source>
        <dbReference type="Proteomes" id="UP000823633"/>
    </source>
</evidence>
<feature type="binding site" evidence="8">
    <location>
        <position position="132"/>
    </location>
    <ligand>
        <name>Zn(2+)</name>
        <dbReference type="ChEBI" id="CHEBI:29105"/>
    </ligand>
</feature>
<dbReference type="InterPro" id="IPR046457">
    <property type="entry name" value="PMI_typeI_cat"/>
</dbReference>
<dbReference type="InterPro" id="IPR011051">
    <property type="entry name" value="RmlC_Cupin_sf"/>
</dbReference>
<dbReference type="GO" id="GO:0009298">
    <property type="term" value="P:GDP-mannose biosynthetic process"/>
    <property type="evidence" value="ECO:0007669"/>
    <property type="project" value="InterPro"/>
</dbReference>
<evidence type="ECO:0000256" key="1">
    <source>
        <dbReference type="ARBA" id="ARBA00000757"/>
    </source>
</evidence>
<keyword evidence="5 8" id="KW-0862">Zinc</keyword>
<comment type="catalytic activity">
    <reaction evidence="1">
        <text>D-mannose 6-phosphate = D-fructose 6-phosphate</text>
        <dbReference type="Rhea" id="RHEA:12356"/>
        <dbReference type="ChEBI" id="CHEBI:58735"/>
        <dbReference type="ChEBI" id="CHEBI:61527"/>
        <dbReference type="EC" id="5.3.1.8"/>
    </reaction>
</comment>
<feature type="binding site" evidence="8">
    <location>
        <position position="96"/>
    </location>
    <ligand>
        <name>Zn(2+)</name>
        <dbReference type="ChEBI" id="CHEBI:29105"/>
    </ligand>
</feature>